<dbReference type="EMBL" id="LDJR01000031">
    <property type="protein sequence ID" value="OAK73529.1"/>
    <property type="molecule type" value="Genomic_DNA"/>
</dbReference>
<reference evidence="1 2" key="1">
    <citation type="submission" date="2015-05" db="EMBL/GenBank/DDBJ databases">
        <title>Comparison of genome.</title>
        <authorList>
            <person name="Zheng Z."/>
            <person name="Sun M."/>
        </authorList>
    </citation>
    <scope>NUCLEOTIDE SEQUENCE [LARGE SCALE GENOMIC DNA]</scope>
    <source>
        <strain evidence="1 2">G25-74</strain>
    </source>
</reference>
<dbReference type="InterPro" id="IPR043519">
    <property type="entry name" value="NT_sf"/>
</dbReference>
<evidence type="ECO:0000313" key="2">
    <source>
        <dbReference type="Proteomes" id="UP000077881"/>
    </source>
</evidence>
<sequence>MKVQHARTNASEWVYTHARHVQGYSGAYFSGSIIGLSEQDDLAPSSDVDIVVITEDEPPFKLGKFIYKGTLLEVTYLTWKPLSTVEKVLSSYHLAGSFRVDTIIDDPTGRLRSLQKAVSQHFYQLEWVRRRCLNAREKVENGLRSINRNAAFHEQVTSWLFPTGVITHIILVAALENPTVRKRYLKTKEVLINYGYETLYEDLLDLVGCAHWHPQQVQLHLEALRQTFDKTVEVAKTPFFFSSDITEESRPIAISGSQSLIDSGHQREAVFWIIATFARCHTILAVDAPSLHHEYFPFFQAAVGDLGVFSTDDLLERAERARQFLPPVWTATEDILDKNPLIQR</sequence>
<evidence type="ECO:0000313" key="1">
    <source>
        <dbReference type="EMBL" id="OAK73529.1"/>
    </source>
</evidence>
<dbReference type="PATRIC" id="fig|217031.6.peg.1467"/>
<dbReference type="Gene3D" id="3.30.460.10">
    <property type="entry name" value="Beta Polymerase, domain 2"/>
    <property type="match status" value="1"/>
</dbReference>
<dbReference type="AlphaFoldDB" id="A0A178A136"/>
<accession>A0A178A136</accession>
<keyword evidence="2" id="KW-1185">Reference proteome</keyword>
<dbReference type="Proteomes" id="UP000077881">
    <property type="component" value="Unassembled WGS sequence"/>
</dbReference>
<name>A0A178A136_9BACI</name>
<proteinExistence type="predicted"/>
<dbReference type="OrthoDB" id="3659232at2"/>
<comment type="caution">
    <text evidence="1">The sequence shown here is derived from an EMBL/GenBank/DDBJ whole genome shotgun (WGS) entry which is preliminary data.</text>
</comment>
<dbReference type="RefSeq" id="WP_057987126.1">
    <property type="nucleotide sequence ID" value="NZ_LDJR01000031.1"/>
</dbReference>
<protein>
    <recommendedName>
        <fullName evidence="3">Polymerase nucleotidyl transferase domain-containing protein</fullName>
    </recommendedName>
</protein>
<organism evidence="1 2">
    <name type="scientific">Lederbergia galactosidilytica</name>
    <dbReference type="NCBI Taxonomy" id="217031"/>
    <lineage>
        <taxon>Bacteria</taxon>
        <taxon>Bacillati</taxon>
        <taxon>Bacillota</taxon>
        <taxon>Bacilli</taxon>
        <taxon>Bacillales</taxon>
        <taxon>Bacillaceae</taxon>
        <taxon>Lederbergia</taxon>
    </lineage>
</organism>
<evidence type="ECO:0008006" key="3">
    <source>
        <dbReference type="Google" id="ProtNLM"/>
    </source>
</evidence>
<gene>
    <name evidence="1" type="ORF">ABB05_06775</name>
</gene>